<evidence type="ECO:0000256" key="1">
    <source>
        <dbReference type="ARBA" id="ARBA00010688"/>
    </source>
</evidence>
<keyword evidence="5" id="KW-0067">ATP-binding</keyword>
<dbReference type="AlphaFoldDB" id="A0A2K1P0X2"/>
<evidence type="ECO:0000256" key="2">
    <source>
        <dbReference type="ARBA" id="ARBA00022679"/>
    </source>
</evidence>
<dbReference type="PANTHER" id="PTHR43085">
    <property type="entry name" value="HEXOKINASE FAMILY MEMBER"/>
    <property type="match status" value="1"/>
</dbReference>
<keyword evidence="3" id="KW-0547">Nucleotide-binding</keyword>
<dbReference type="CDD" id="cd01167">
    <property type="entry name" value="bac_FRK"/>
    <property type="match status" value="1"/>
</dbReference>
<reference evidence="7 8" key="1">
    <citation type="submission" date="2013-12" db="EMBL/GenBank/DDBJ databases">
        <title>Comparative genomics of Petrotoga isolates.</title>
        <authorList>
            <person name="Nesbo C.L."/>
            <person name="Charchuk R."/>
            <person name="Chow K."/>
        </authorList>
    </citation>
    <scope>NUCLEOTIDE SEQUENCE [LARGE SCALE GENOMIC DNA]</scope>
    <source>
        <strain evidence="7 8">DSM 13574</strain>
    </source>
</reference>
<dbReference type="Gene3D" id="3.40.1190.20">
    <property type="match status" value="1"/>
</dbReference>
<evidence type="ECO:0000313" key="8">
    <source>
        <dbReference type="Proteomes" id="UP000236434"/>
    </source>
</evidence>
<proteinExistence type="inferred from homology"/>
<comment type="similarity">
    <text evidence="1">Belongs to the carbohydrate kinase PfkB family.</text>
</comment>
<organism evidence="7 8">
    <name type="scientific">Petrotoga olearia DSM 13574</name>
    <dbReference type="NCBI Taxonomy" id="1122955"/>
    <lineage>
        <taxon>Bacteria</taxon>
        <taxon>Thermotogati</taxon>
        <taxon>Thermotogota</taxon>
        <taxon>Thermotogae</taxon>
        <taxon>Petrotogales</taxon>
        <taxon>Petrotogaceae</taxon>
        <taxon>Petrotoga</taxon>
    </lineage>
</organism>
<evidence type="ECO:0000259" key="6">
    <source>
        <dbReference type="Pfam" id="PF00294"/>
    </source>
</evidence>
<dbReference type="GO" id="GO:0005524">
    <property type="term" value="F:ATP binding"/>
    <property type="evidence" value="ECO:0007669"/>
    <property type="project" value="UniProtKB-KW"/>
</dbReference>
<gene>
    <name evidence="7" type="ORF">X929_04950</name>
</gene>
<dbReference type="GO" id="GO:0016301">
    <property type="term" value="F:kinase activity"/>
    <property type="evidence" value="ECO:0007669"/>
    <property type="project" value="UniProtKB-KW"/>
</dbReference>
<dbReference type="OrthoDB" id="9813569at2"/>
<sequence length="325" mass="35950">MAILCAGEILFDFISKSLNKGLGESELFEKRPGGSPFNVAVGVAKLGADVSFLTKISQDEFGKFLFDYLKQNGVNTDCAFTVEGLKTSLAFAAVDAQGKAEYEFYRDNAADTKLELKDIENLDYEKFNVFHFGSIALIDEPTSSTLTRLFDNFVSGDLVTSFDPNIRLSLIKNRENYNSLVKSIIKKVDILKMSDDDLYYLTEKKNVEEAIMTLSVKEGAILFVTLGSQGSLVYKDGIIERVPGYKVKVVETVGCGDSFMAGILYKLKDFSKDELSNITVEELAEYADFANKCAAIVATKQGAANAMPSLSEVSQFEFLKSRFYI</sequence>
<protein>
    <submittedName>
        <fullName evidence="7">Ribokinase</fullName>
    </submittedName>
</protein>
<feature type="domain" description="Carbohydrate kinase PfkB" evidence="6">
    <location>
        <begin position="3"/>
        <end position="309"/>
    </location>
</feature>
<comment type="caution">
    <text evidence="7">The sequence shown here is derived from an EMBL/GenBank/DDBJ whole genome shotgun (WGS) entry which is preliminary data.</text>
</comment>
<evidence type="ECO:0000256" key="5">
    <source>
        <dbReference type="ARBA" id="ARBA00022840"/>
    </source>
</evidence>
<evidence type="ECO:0000256" key="3">
    <source>
        <dbReference type="ARBA" id="ARBA00022741"/>
    </source>
</evidence>
<keyword evidence="4 7" id="KW-0418">Kinase</keyword>
<name>A0A2K1P0X2_9BACT</name>
<evidence type="ECO:0000313" key="7">
    <source>
        <dbReference type="EMBL" id="PNR96438.1"/>
    </source>
</evidence>
<dbReference type="SUPFAM" id="SSF53613">
    <property type="entry name" value="Ribokinase-like"/>
    <property type="match status" value="1"/>
</dbReference>
<keyword evidence="2" id="KW-0808">Transferase</keyword>
<dbReference type="InterPro" id="IPR029056">
    <property type="entry name" value="Ribokinase-like"/>
</dbReference>
<dbReference type="EMBL" id="AZRL01000012">
    <property type="protein sequence ID" value="PNR96438.1"/>
    <property type="molecule type" value="Genomic_DNA"/>
</dbReference>
<accession>A0A2K1P0X2</accession>
<dbReference type="PANTHER" id="PTHR43085:SF1">
    <property type="entry name" value="PSEUDOURIDINE KINASE-RELATED"/>
    <property type="match status" value="1"/>
</dbReference>
<dbReference type="Pfam" id="PF00294">
    <property type="entry name" value="PfkB"/>
    <property type="match status" value="1"/>
</dbReference>
<dbReference type="InterPro" id="IPR011611">
    <property type="entry name" value="PfkB_dom"/>
</dbReference>
<evidence type="ECO:0000256" key="4">
    <source>
        <dbReference type="ARBA" id="ARBA00022777"/>
    </source>
</evidence>
<dbReference type="Proteomes" id="UP000236434">
    <property type="component" value="Unassembled WGS sequence"/>
</dbReference>
<dbReference type="InterPro" id="IPR050306">
    <property type="entry name" value="PfkB_Carbo_kinase"/>
</dbReference>
<dbReference type="RefSeq" id="WP_103066914.1">
    <property type="nucleotide sequence ID" value="NZ_AZRL01000012.1"/>
</dbReference>